<dbReference type="WBParaSite" id="EVEC_0000478201-mRNA-1">
    <property type="protein sequence ID" value="EVEC_0000478201-mRNA-1"/>
    <property type="gene ID" value="EVEC_0000478201"/>
</dbReference>
<gene>
    <name evidence="3" type="ORF">EVEC_LOCUS4490</name>
</gene>
<proteinExistence type="predicted"/>
<evidence type="ECO:0000313" key="3">
    <source>
        <dbReference type="EMBL" id="VDD89739.1"/>
    </source>
</evidence>
<reference evidence="5" key="1">
    <citation type="submission" date="2017-02" db="UniProtKB">
        <authorList>
            <consortium name="WormBaseParasite"/>
        </authorList>
    </citation>
    <scope>IDENTIFICATION</scope>
</reference>
<sequence>MPDDCPFIVVGKPQILFSGKWLYVKETKFKKPGSDHLQTKPDGVDVIATLKKNGKKYFVLIKQYRFPLEGFCIEFPAGLIDPGEEALQAGLRELKEETGYTATKVVSVSPGIQSLDPGITDDSVVFVTVEIDGDAPENLSPKQSLDEGESLEVLLVECDKILDYINSIAGTVNIETMVYTFAVGFAMGRTF</sequence>
<protein>
    <submittedName>
        <fullName evidence="5">Nudix hydrolase domain-containing protein</fullName>
    </submittedName>
</protein>
<evidence type="ECO:0000313" key="4">
    <source>
        <dbReference type="Proteomes" id="UP000274131"/>
    </source>
</evidence>
<dbReference type="GO" id="GO:0005634">
    <property type="term" value="C:nucleus"/>
    <property type="evidence" value="ECO:0007669"/>
    <property type="project" value="TreeGrafter"/>
</dbReference>
<name>A0A0N4V3X9_ENTVE</name>
<evidence type="ECO:0000259" key="2">
    <source>
        <dbReference type="PROSITE" id="PS51462"/>
    </source>
</evidence>
<dbReference type="GO" id="GO:0047631">
    <property type="term" value="F:ADP-ribose diphosphatase activity"/>
    <property type="evidence" value="ECO:0007669"/>
    <property type="project" value="TreeGrafter"/>
</dbReference>
<dbReference type="PANTHER" id="PTHR11839">
    <property type="entry name" value="UDP/ADP-SUGAR PYROPHOSPHATASE"/>
    <property type="match status" value="1"/>
</dbReference>
<dbReference type="InterPro" id="IPR015797">
    <property type="entry name" value="NUDIX_hydrolase-like_dom_sf"/>
</dbReference>
<dbReference type="CDD" id="cd18888">
    <property type="entry name" value="NUDIX_ADPRase_Nudt5"/>
    <property type="match status" value="1"/>
</dbReference>
<dbReference type="InterPro" id="IPR000086">
    <property type="entry name" value="NUDIX_hydrolase_dom"/>
</dbReference>
<dbReference type="GO" id="GO:0019693">
    <property type="term" value="P:ribose phosphate metabolic process"/>
    <property type="evidence" value="ECO:0007669"/>
    <property type="project" value="TreeGrafter"/>
</dbReference>
<dbReference type="OrthoDB" id="10249920at2759"/>
<dbReference type="EMBL" id="UXUI01007873">
    <property type="protein sequence ID" value="VDD89739.1"/>
    <property type="molecule type" value="Genomic_DNA"/>
</dbReference>
<dbReference type="PANTHER" id="PTHR11839:SF1">
    <property type="entry name" value="ADP-SUGAR PYROPHOSPHATASE"/>
    <property type="match status" value="1"/>
</dbReference>
<dbReference type="STRING" id="51028.A0A0N4V3X9"/>
<evidence type="ECO:0000313" key="5">
    <source>
        <dbReference type="WBParaSite" id="EVEC_0000478201-mRNA-1"/>
    </source>
</evidence>
<keyword evidence="1" id="KW-0378">Hydrolase</keyword>
<feature type="domain" description="Nudix hydrolase" evidence="2">
    <location>
        <begin position="39"/>
        <end position="178"/>
    </location>
</feature>
<dbReference type="PROSITE" id="PS51462">
    <property type="entry name" value="NUDIX"/>
    <property type="match status" value="1"/>
</dbReference>
<accession>A0A0N4V3X9</accession>
<evidence type="ECO:0000256" key="1">
    <source>
        <dbReference type="ARBA" id="ARBA00022801"/>
    </source>
</evidence>
<dbReference type="GO" id="GO:0006753">
    <property type="term" value="P:nucleoside phosphate metabolic process"/>
    <property type="evidence" value="ECO:0007669"/>
    <property type="project" value="TreeGrafter"/>
</dbReference>
<reference evidence="3 4" key="2">
    <citation type="submission" date="2018-10" db="EMBL/GenBank/DDBJ databases">
        <authorList>
            <consortium name="Pathogen Informatics"/>
        </authorList>
    </citation>
    <scope>NUCLEOTIDE SEQUENCE [LARGE SCALE GENOMIC DNA]</scope>
</reference>
<dbReference type="Proteomes" id="UP000274131">
    <property type="component" value="Unassembled WGS sequence"/>
</dbReference>
<dbReference type="Gene3D" id="3.90.79.10">
    <property type="entry name" value="Nucleoside Triphosphate Pyrophosphohydrolase"/>
    <property type="match status" value="1"/>
</dbReference>
<dbReference type="Pfam" id="PF00293">
    <property type="entry name" value="NUDIX"/>
    <property type="match status" value="1"/>
</dbReference>
<organism evidence="5">
    <name type="scientific">Enterobius vermicularis</name>
    <name type="common">Human pinworm</name>
    <dbReference type="NCBI Taxonomy" id="51028"/>
    <lineage>
        <taxon>Eukaryota</taxon>
        <taxon>Metazoa</taxon>
        <taxon>Ecdysozoa</taxon>
        <taxon>Nematoda</taxon>
        <taxon>Chromadorea</taxon>
        <taxon>Rhabditida</taxon>
        <taxon>Spirurina</taxon>
        <taxon>Oxyuridomorpha</taxon>
        <taxon>Oxyuroidea</taxon>
        <taxon>Oxyuridae</taxon>
        <taxon>Enterobius</taxon>
    </lineage>
</organism>
<keyword evidence="4" id="KW-1185">Reference proteome</keyword>
<dbReference type="AlphaFoldDB" id="A0A0N4V3X9"/>
<dbReference type="SUPFAM" id="SSF55811">
    <property type="entry name" value="Nudix"/>
    <property type="match status" value="1"/>
</dbReference>